<dbReference type="STRING" id="29539.SAMN02745716_0381"/>
<feature type="transmembrane region" description="Helical" evidence="1">
    <location>
        <begin position="50"/>
        <end position="78"/>
    </location>
</feature>
<gene>
    <name evidence="2" type="ORF">SAMN02745716_0381</name>
</gene>
<dbReference type="AlphaFoldDB" id="A0A1H6FI60"/>
<evidence type="ECO:0000313" key="2">
    <source>
        <dbReference type="EMBL" id="SEH10521.1"/>
    </source>
</evidence>
<name>A0A1H6FI60_THEAL</name>
<keyword evidence="1" id="KW-0472">Membrane</keyword>
<evidence type="ECO:0000256" key="1">
    <source>
        <dbReference type="SAM" id="Phobius"/>
    </source>
</evidence>
<dbReference type="Proteomes" id="UP000222056">
    <property type="component" value="Unassembled WGS sequence"/>
</dbReference>
<dbReference type="RefSeq" id="WP_093115719.1">
    <property type="nucleotide sequence ID" value="NZ_FNWJ01000001.1"/>
</dbReference>
<keyword evidence="3" id="KW-1185">Reference proteome</keyword>
<accession>A0A1H6FI60</accession>
<keyword evidence="1" id="KW-1133">Transmembrane helix</keyword>
<dbReference type="EMBL" id="FNWJ01000001">
    <property type="protein sequence ID" value="SEH10521.1"/>
    <property type="molecule type" value="Genomic_DNA"/>
</dbReference>
<organism evidence="2 3">
    <name type="scientific">Thermoleophilum album</name>
    <dbReference type="NCBI Taxonomy" id="29539"/>
    <lineage>
        <taxon>Bacteria</taxon>
        <taxon>Bacillati</taxon>
        <taxon>Actinomycetota</taxon>
        <taxon>Thermoleophilia</taxon>
        <taxon>Thermoleophilales</taxon>
        <taxon>Thermoleophilaceae</taxon>
        <taxon>Thermoleophilum</taxon>
    </lineage>
</organism>
<keyword evidence="1" id="KW-0812">Transmembrane</keyword>
<protein>
    <submittedName>
        <fullName evidence="2">Uncharacterized protein</fullName>
    </submittedName>
</protein>
<sequence length="82" mass="8902">MTWLALALGGFGLSKVELALALAVGVVLAAYASYILVPAWASYERLWERLVAAVLTLYMLVSLLAIGAALGLVVVWFYDRWA</sequence>
<feature type="transmembrane region" description="Helical" evidence="1">
    <location>
        <begin position="20"/>
        <end position="43"/>
    </location>
</feature>
<proteinExistence type="predicted"/>
<evidence type="ECO:0000313" key="3">
    <source>
        <dbReference type="Proteomes" id="UP000222056"/>
    </source>
</evidence>
<reference evidence="3" key="1">
    <citation type="submission" date="2016-10" db="EMBL/GenBank/DDBJ databases">
        <authorList>
            <person name="Varghese N."/>
            <person name="Submissions S."/>
        </authorList>
    </citation>
    <scope>NUCLEOTIDE SEQUENCE [LARGE SCALE GENOMIC DNA]</scope>
    <source>
        <strain evidence="3">ATCC 35263</strain>
    </source>
</reference>